<evidence type="ECO:0000313" key="9">
    <source>
        <dbReference type="EMBL" id="SEI37137.1"/>
    </source>
</evidence>
<dbReference type="GO" id="GO:0016301">
    <property type="term" value="F:kinase activity"/>
    <property type="evidence" value="ECO:0007669"/>
    <property type="project" value="UniProtKB-KW"/>
</dbReference>
<evidence type="ECO:0000256" key="7">
    <source>
        <dbReference type="PROSITE-ProRule" id="PRU00423"/>
    </source>
</evidence>
<dbReference type="Pfam" id="PF02302">
    <property type="entry name" value="PTS_IIB"/>
    <property type="match status" value="1"/>
</dbReference>
<gene>
    <name evidence="9" type="ORF">SAMN04487834_10018</name>
</gene>
<keyword evidence="5" id="KW-0598">Phosphotransferase system</keyword>
<feature type="modified residue" description="Phosphocysteine; by EIIA" evidence="7">
    <location>
        <position position="8"/>
    </location>
</feature>
<dbReference type="InterPro" id="IPR051819">
    <property type="entry name" value="PTS_sugar-specific_EIIB"/>
</dbReference>
<dbReference type="SUPFAM" id="SSF52794">
    <property type="entry name" value="PTS system IIB component-like"/>
    <property type="match status" value="1"/>
</dbReference>
<dbReference type="GO" id="GO:0009401">
    <property type="term" value="P:phosphoenolpyruvate-dependent sugar phosphotransferase system"/>
    <property type="evidence" value="ECO:0007669"/>
    <property type="project" value="UniProtKB-KW"/>
</dbReference>
<dbReference type="Proteomes" id="UP000183028">
    <property type="component" value="Unassembled WGS sequence"/>
</dbReference>
<dbReference type="eggNOG" id="COG1440">
    <property type="taxonomic scope" value="Bacteria"/>
</dbReference>
<dbReference type="PANTHER" id="PTHR34581:SF2">
    <property type="entry name" value="PTS SYSTEM N,N'-DIACETYLCHITOBIOSE-SPECIFIC EIIB COMPONENT"/>
    <property type="match status" value="1"/>
</dbReference>
<keyword evidence="3" id="KW-0762">Sugar transport</keyword>
<dbReference type="GO" id="GO:0008982">
    <property type="term" value="F:protein-N(PI)-phosphohistidine-sugar phosphotransferase activity"/>
    <property type="evidence" value="ECO:0007669"/>
    <property type="project" value="InterPro"/>
</dbReference>
<dbReference type="GeneID" id="54119918"/>
<dbReference type="Gene3D" id="3.40.50.2300">
    <property type="match status" value="1"/>
</dbReference>
<dbReference type="AlphaFoldDB" id="A0A1H6QAF4"/>
<dbReference type="InterPro" id="IPR013012">
    <property type="entry name" value="PTS_EIIB_3"/>
</dbReference>
<proteinExistence type="predicted"/>
<organism evidence="9 10">
    <name type="scientific">Sharpea azabuensis</name>
    <dbReference type="NCBI Taxonomy" id="322505"/>
    <lineage>
        <taxon>Bacteria</taxon>
        <taxon>Bacillati</taxon>
        <taxon>Bacillota</taxon>
        <taxon>Erysipelotrichia</taxon>
        <taxon>Erysipelotrichales</taxon>
        <taxon>Coprobacillaceae</taxon>
        <taxon>Sharpea</taxon>
    </lineage>
</organism>
<keyword evidence="10" id="KW-1185">Reference proteome</keyword>
<dbReference type="OrthoDB" id="9808134at2"/>
<keyword evidence="1" id="KW-0813">Transport</keyword>
<dbReference type="CDD" id="cd05564">
    <property type="entry name" value="PTS_IIB_chitobiose_lichenan"/>
    <property type="match status" value="1"/>
</dbReference>
<name>A0A1H6QAF4_9FIRM</name>
<evidence type="ECO:0000256" key="5">
    <source>
        <dbReference type="ARBA" id="ARBA00022683"/>
    </source>
</evidence>
<evidence type="ECO:0000256" key="4">
    <source>
        <dbReference type="ARBA" id="ARBA00022679"/>
    </source>
</evidence>
<evidence type="ECO:0000256" key="3">
    <source>
        <dbReference type="ARBA" id="ARBA00022597"/>
    </source>
</evidence>
<dbReference type="PROSITE" id="PS51100">
    <property type="entry name" value="PTS_EIIB_TYPE_3"/>
    <property type="match status" value="1"/>
</dbReference>
<sequence length="103" mass="11395">MVNILLLCASGMSTSLLVEKMKEVADDRHIAANIWAAPAKDIAVEAKKADIVLLGPQVLYMRDKIAFEIGRDIPVVMVPMREYGMMDGASVLDLAFEHLDKKH</sequence>
<feature type="domain" description="PTS EIIB type-3" evidence="8">
    <location>
        <begin position="1"/>
        <end position="103"/>
    </location>
</feature>
<dbReference type="InterPro" id="IPR036095">
    <property type="entry name" value="PTS_EIIB-like_sf"/>
</dbReference>
<keyword evidence="6" id="KW-0418">Kinase</keyword>
<evidence type="ECO:0000256" key="1">
    <source>
        <dbReference type="ARBA" id="ARBA00022448"/>
    </source>
</evidence>
<dbReference type="InterPro" id="IPR003501">
    <property type="entry name" value="PTS_EIIB_2/3"/>
</dbReference>
<evidence type="ECO:0000256" key="2">
    <source>
        <dbReference type="ARBA" id="ARBA00022553"/>
    </source>
</evidence>
<accession>A0A1H6QAF4</accession>
<evidence type="ECO:0000259" key="8">
    <source>
        <dbReference type="PROSITE" id="PS51100"/>
    </source>
</evidence>
<dbReference type="STRING" id="322505.SAMN04487836_10144"/>
<keyword evidence="2" id="KW-0597">Phosphoprotein</keyword>
<dbReference type="PANTHER" id="PTHR34581">
    <property type="entry name" value="PTS SYSTEM N,N'-DIACETYLCHITOBIOSE-SPECIFIC EIIB COMPONENT"/>
    <property type="match status" value="1"/>
</dbReference>
<protein>
    <submittedName>
        <fullName evidence="9">PTS system, cellobiose-specific IIB component</fullName>
    </submittedName>
</protein>
<reference evidence="10" key="1">
    <citation type="submission" date="2016-10" db="EMBL/GenBank/DDBJ databases">
        <authorList>
            <person name="Varghese N."/>
        </authorList>
    </citation>
    <scope>NUCLEOTIDE SEQUENCE [LARGE SCALE GENOMIC DNA]</scope>
    <source>
        <strain evidence="10">DSM 20406</strain>
    </source>
</reference>
<dbReference type="EMBL" id="FNYK01000001">
    <property type="protein sequence ID" value="SEI37137.1"/>
    <property type="molecule type" value="Genomic_DNA"/>
</dbReference>
<evidence type="ECO:0000313" key="10">
    <source>
        <dbReference type="Proteomes" id="UP000183028"/>
    </source>
</evidence>
<keyword evidence="4" id="KW-0808">Transferase</keyword>
<evidence type="ECO:0000256" key="6">
    <source>
        <dbReference type="ARBA" id="ARBA00022777"/>
    </source>
</evidence>
<dbReference type="RefSeq" id="WP_033162517.1">
    <property type="nucleotide sequence ID" value="NZ_CACVPP010000004.1"/>
</dbReference>